<evidence type="ECO:0000313" key="2">
    <source>
        <dbReference type="Proteomes" id="UP001295420"/>
    </source>
</evidence>
<reference evidence="1" key="1">
    <citation type="submission" date="2022-01" db="EMBL/GenBank/DDBJ databases">
        <authorList>
            <person name="Lagorce A."/>
        </authorList>
    </citation>
    <scope>NUCLEOTIDE SEQUENCE</scope>
    <source>
        <strain evidence="1">Th15_F1_D04</strain>
    </source>
</reference>
<dbReference type="AlphaFoldDB" id="A0AAU9QC51"/>
<gene>
    <name evidence="1" type="ORF">THF1D04_60146</name>
</gene>
<proteinExistence type="predicted"/>
<comment type="caution">
    <text evidence="1">The sequence shown here is derived from an EMBL/GenBank/DDBJ whole genome shotgun (WGS) entry which is preliminary data.</text>
</comment>
<name>A0AAU9QC51_9VIBR</name>
<accession>A0AAU9QC51</accession>
<organism evidence="1 2">
    <name type="scientific">Vibrio owensii</name>
    <dbReference type="NCBI Taxonomy" id="696485"/>
    <lineage>
        <taxon>Bacteria</taxon>
        <taxon>Pseudomonadati</taxon>
        <taxon>Pseudomonadota</taxon>
        <taxon>Gammaproteobacteria</taxon>
        <taxon>Vibrionales</taxon>
        <taxon>Vibrionaceae</taxon>
        <taxon>Vibrio</taxon>
    </lineage>
</organism>
<sequence>MRGRNLFRYETKALYEMFQPGTDIFLIERTFSPLKMAPTLRNEIRIKRDRKYEKANQ</sequence>
<dbReference type="Proteomes" id="UP001295420">
    <property type="component" value="Unassembled WGS sequence"/>
</dbReference>
<protein>
    <submittedName>
        <fullName evidence="1">Uncharacterized protein</fullName>
    </submittedName>
</protein>
<dbReference type="EMBL" id="CAKMTQ010000056">
    <property type="protein sequence ID" value="CAH1540049.1"/>
    <property type="molecule type" value="Genomic_DNA"/>
</dbReference>
<evidence type="ECO:0000313" key="1">
    <source>
        <dbReference type="EMBL" id="CAH1540049.1"/>
    </source>
</evidence>